<evidence type="ECO:0000256" key="5">
    <source>
        <dbReference type="ARBA" id="ARBA00022777"/>
    </source>
</evidence>
<organism evidence="9 10">
    <name type="scientific">Hirschia litorea</name>
    <dbReference type="NCBI Taxonomy" id="1199156"/>
    <lineage>
        <taxon>Bacteria</taxon>
        <taxon>Pseudomonadati</taxon>
        <taxon>Pseudomonadota</taxon>
        <taxon>Alphaproteobacteria</taxon>
        <taxon>Hyphomonadales</taxon>
        <taxon>Hyphomonadaceae</taxon>
        <taxon>Hirschia</taxon>
    </lineage>
</organism>
<dbReference type="InterPro" id="IPR036097">
    <property type="entry name" value="HisK_dim/P_sf"/>
</dbReference>
<protein>
    <recommendedName>
        <fullName evidence="2">histidine kinase</fullName>
        <ecNumber evidence="2">2.7.13.3</ecNumber>
    </recommendedName>
</protein>
<dbReference type="PANTHER" id="PTHR43711:SF31">
    <property type="entry name" value="HISTIDINE KINASE"/>
    <property type="match status" value="1"/>
</dbReference>
<evidence type="ECO:0000256" key="1">
    <source>
        <dbReference type="ARBA" id="ARBA00000085"/>
    </source>
</evidence>
<dbReference type="RefSeq" id="WP_382167349.1">
    <property type="nucleotide sequence ID" value="NZ_JBHTBR010000005.1"/>
</dbReference>
<sequence length="818" mass="90144">MENGMFQVFSAMVFGAAGIAIAALLWALRISDGARGAAKKYRERARELEEKLARSDSVFGAHPGVVLVWEEDEILEGSWGKPGVYGSHVALAAVLNFTDDSMSADPAVRLLEGLGDLEARDGAGRDATLRERLMQLRTEGAPFSLTIIGPNGRFLEADGRTAGGRAVLWVSDSTIKGLEESGARGRLEEARQIIARDPTAFLEMLGKAPFIAWRLSGAGRLQWVNDAYLKAVEGKNLDHVLDRQIMLDQEISAQAQAVLNDKAESRKTRYIVIDGERRAMRVLMFPLSGGVAGMAFDVSDEETARETLDRHQRAHDDTLNHVSDAVAIFGADRKLTFHNKHFEELWDLAPRFLLEKPSHGEFLDRLRESKLLPAQQKYADWRAKELAYDTGGNRRSIDENMWMLPDGRTLQVTRQKHPLGGILLLFKDISDELTLKANYNALINQQKATLDKLNEAVAVYGSDGSLKLRNASFEELWQLDPKLLKNTPDFDVVADLCSPLFHDKSVWSAIKGRVTNPTPEARQQFRGEMKRSDGSIVTFLTQPLPDGATLIAFVDVTAARRVEGALRERAEAFQAADRLKTEFVQNVSYQLRSPLTTILGYAEFLDSGKQGTLNEHQKEHVSSILQASDHLSRLIENILDLATIEAGRMDLDLKDLDLKTLIDQSVEMVVANAADTKVSIKVDCPASIGGMHADERRIKQILFNLLTNALRFTAPGDTIRVKAEKAEGVIRLQVTDTGKGLAYDQQTEAFDAFTSGDNRGAGLGLALVRSFVELHGGWVAIKSKPNKGATVICCLPEVASPKNMPPTLELVSTNVAAQ</sequence>
<dbReference type="GO" id="GO:0005524">
    <property type="term" value="F:ATP binding"/>
    <property type="evidence" value="ECO:0007669"/>
    <property type="project" value="UniProtKB-KW"/>
</dbReference>
<proteinExistence type="predicted"/>
<dbReference type="PRINTS" id="PR00344">
    <property type="entry name" value="BCTRLSENSOR"/>
</dbReference>
<dbReference type="InterPro" id="IPR035965">
    <property type="entry name" value="PAS-like_dom_sf"/>
</dbReference>
<keyword evidence="7" id="KW-0175">Coiled coil</keyword>
<dbReference type="Proteomes" id="UP001596492">
    <property type="component" value="Unassembled WGS sequence"/>
</dbReference>
<dbReference type="InterPro" id="IPR003594">
    <property type="entry name" value="HATPase_dom"/>
</dbReference>
<keyword evidence="9" id="KW-0547">Nucleotide-binding</keyword>
<keyword evidence="6" id="KW-0902">Two-component regulatory system</keyword>
<dbReference type="Gene3D" id="3.30.565.10">
    <property type="entry name" value="Histidine kinase-like ATPase, C-terminal domain"/>
    <property type="match status" value="1"/>
</dbReference>
<evidence type="ECO:0000313" key="10">
    <source>
        <dbReference type="Proteomes" id="UP001596492"/>
    </source>
</evidence>
<dbReference type="Gene3D" id="3.30.450.20">
    <property type="entry name" value="PAS domain"/>
    <property type="match status" value="2"/>
</dbReference>
<dbReference type="SMART" id="SM00388">
    <property type="entry name" value="HisKA"/>
    <property type="match status" value="1"/>
</dbReference>
<comment type="caution">
    <text evidence="9">The sequence shown here is derived from an EMBL/GenBank/DDBJ whole genome shotgun (WGS) entry which is preliminary data.</text>
</comment>
<keyword evidence="4" id="KW-0808">Transferase</keyword>
<dbReference type="Pfam" id="PF02518">
    <property type="entry name" value="HATPase_c"/>
    <property type="match status" value="1"/>
</dbReference>
<evidence type="ECO:0000256" key="7">
    <source>
        <dbReference type="SAM" id="Coils"/>
    </source>
</evidence>
<dbReference type="Pfam" id="PF00512">
    <property type="entry name" value="HisKA"/>
    <property type="match status" value="1"/>
</dbReference>
<dbReference type="EC" id="2.7.13.3" evidence="2"/>
<dbReference type="CDD" id="cd00082">
    <property type="entry name" value="HisKA"/>
    <property type="match status" value="1"/>
</dbReference>
<evidence type="ECO:0000256" key="2">
    <source>
        <dbReference type="ARBA" id="ARBA00012438"/>
    </source>
</evidence>
<dbReference type="InterPro" id="IPR036890">
    <property type="entry name" value="HATPase_C_sf"/>
</dbReference>
<dbReference type="PROSITE" id="PS50109">
    <property type="entry name" value="HIS_KIN"/>
    <property type="match status" value="1"/>
</dbReference>
<evidence type="ECO:0000313" key="9">
    <source>
        <dbReference type="EMBL" id="MFC7292109.1"/>
    </source>
</evidence>
<gene>
    <name evidence="9" type="ORF">ACFQS8_10820</name>
</gene>
<evidence type="ECO:0000256" key="4">
    <source>
        <dbReference type="ARBA" id="ARBA00022679"/>
    </source>
</evidence>
<dbReference type="SUPFAM" id="SSF47384">
    <property type="entry name" value="Homodimeric domain of signal transducing histidine kinase"/>
    <property type="match status" value="1"/>
</dbReference>
<dbReference type="SUPFAM" id="SSF55785">
    <property type="entry name" value="PYP-like sensor domain (PAS domain)"/>
    <property type="match status" value="2"/>
</dbReference>
<dbReference type="InterPro" id="IPR050736">
    <property type="entry name" value="Sensor_HK_Regulatory"/>
</dbReference>
<dbReference type="SUPFAM" id="SSF55874">
    <property type="entry name" value="ATPase domain of HSP90 chaperone/DNA topoisomerase II/histidine kinase"/>
    <property type="match status" value="1"/>
</dbReference>
<keyword evidence="3" id="KW-0597">Phosphoprotein</keyword>
<feature type="coiled-coil region" evidence="7">
    <location>
        <begin position="31"/>
        <end position="58"/>
    </location>
</feature>
<dbReference type="InterPro" id="IPR004358">
    <property type="entry name" value="Sig_transdc_His_kin-like_C"/>
</dbReference>
<dbReference type="InterPro" id="IPR003661">
    <property type="entry name" value="HisK_dim/P_dom"/>
</dbReference>
<evidence type="ECO:0000259" key="8">
    <source>
        <dbReference type="PROSITE" id="PS50109"/>
    </source>
</evidence>
<keyword evidence="9" id="KW-0067">ATP-binding</keyword>
<feature type="domain" description="Histidine kinase" evidence="8">
    <location>
        <begin position="586"/>
        <end position="799"/>
    </location>
</feature>
<dbReference type="EMBL" id="JBHTBR010000005">
    <property type="protein sequence ID" value="MFC7292109.1"/>
    <property type="molecule type" value="Genomic_DNA"/>
</dbReference>
<evidence type="ECO:0000256" key="6">
    <source>
        <dbReference type="ARBA" id="ARBA00023012"/>
    </source>
</evidence>
<evidence type="ECO:0000256" key="3">
    <source>
        <dbReference type="ARBA" id="ARBA00022553"/>
    </source>
</evidence>
<comment type="catalytic activity">
    <reaction evidence="1">
        <text>ATP + protein L-histidine = ADP + protein N-phospho-L-histidine.</text>
        <dbReference type="EC" id="2.7.13.3"/>
    </reaction>
</comment>
<name>A0ABW2ILS9_9PROT</name>
<dbReference type="Gene3D" id="1.10.287.130">
    <property type="match status" value="1"/>
</dbReference>
<dbReference type="PANTHER" id="PTHR43711">
    <property type="entry name" value="TWO-COMPONENT HISTIDINE KINASE"/>
    <property type="match status" value="1"/>
</dbReference>
<dbReference type="InterPro" id="IPR005467">
    <property type="entry name" value="His_kinase_dom"/>
</dbReference>
<dbReference type="Pfam" id="PF12860">
    <property type="entry name" value="PAS_7"/>
    <property type="match status" value="2"/>
</dbReference>
<keyword evidence="10" id="KW-1185">Reference proteome</keyword>
<dbReference type="SMART" id="SM00387">
    <property type="entry name" value="HATPase_c"/>
    <property type="match status" value="1"/>
</dbReference>
<keyword evidence="5" id="KW-0418">Kinase</keyword>
<accession>A0ABW2ILS9</accession>
<reference evidence="10" key="1">
    <citation type="journal article" date="2019" name="Int. J. Syst. Evol. Microbiol.">
        <title>The Global Catalogue of Microorganisms (GCM) 10K type strain sequencing project: providing services to taxonomists for standard genome sequencing and annotation.</title>
        <authorList>
            <consortium name="The Broad Institute Genomics Platform"/>
            <consortium name="The Broad Institute Genome Sequencing Center for Infectious Disease"/>
            <person name="Wu L."/>
            <person name="Ma J."/>
        </authorList>
    </citation>
    <scope>NUCLEOTIDE SEQUENCE [LARGE SCALE GENOMIC DNA]</scope>
    <source>
        <strain evidence="10">CCUG 51308</strain>
    </source>
</reference>